<dbReference type="AlphaFoldDB" id="X1DM80"/>
<keyword evidence="1" id="KW-0812">Transmembrane</keyword>
<accession>X1DM80</accession>
<keyword evidence="1" id="KW-1133">Transmembrane helix</keyword>
<feature type="non-terminal residue" evidence="2">
    <location>
        <position position="95"/>
    </location>
</feature>
<evidence type="ECO:0000313" key="2">
    <source>
        <dbReference type="EMBL" id="GAH09380.1"/>
    </source>
</evidence>
<keyword evidence="1" id="KW-0472">Membrane</keyword>
<evidence type="ECO:0000256" key="1">
    <source>
        <dbReference type="SAM" id="Phobius"/>
    </source>
</evidence>
<reference evidence="2" key="1">
    <citation type="journal article" date="2014" name="Front. Microbiol.">
        <title>High frequency of phylogenetically diverse reductive dehalogenase-homologous genes in deep subseafloor sedimentary metagenomes.</title>
        <authorList>
            <person name="Kawai M."/>
            <person name="Futagami T."/>
            <person name="Toyoda A."/>
            <person name="Takaki Y."/>
            <person name="Nishi S."/>
            <person name="Hori S."/>
            <person name="Arai W."/>
            <person name="Tsubouchi T."/>
            <person name="Morono Y."/>
            <person name="Uchiyama I."/>
            <person name="Ito T."/>
            <person name="Fujiyama A."/>
            <person name="Inagaki F."/>
            <person name="Takami H."/>
        </authorList>
    </citation>
    <scope>NUCLEOTIDE SEQUENCE</scope>
    <source>
        <strain evidence="2">Expedition CK06-06</strain>
    </source>
</reference>
<feature type="transmembrane region" description="Helical" evidence="1">
    <location>
        <begin position="73"/>
        <end position="93"/>
    </location>
</feature>
<dbReference type="EMBL" id="BART01032290">
    <property type="protein sequence ID" value="GAH09380.1"/>
    <property type="molecule type" value="Genomic_DNA"/>
</dbReference>
<feature type="transmembrane region" description="Helical" evidence="1">
    <location>
        <begin position="36"/>
        <end position="61"/>
    </location>
</feature>
<comment type="caution">
    <text evidence="2">The sequence shown here is derived from an EMBL/GenBank/DDBJ whole genome shotgun (WGS) entry which is preliminary data.</text>
</comment>
<protein>
    <submittedName>
        <fullName evidence="2">Uncharacterized protein</fullName>
    </submittedName>
</protein>
<gene>
    <name evidence="2" type="ORF">S01H4_55854</name>
</gene>
<organism evidence="2">
    <name type="scientific">marine sediment metagenome</name>
    <dbReference type="NCBI Taxonomy" id="412755"/>
    <lineage>
        <taxon>unclassified sequences</taxon>
        <taxon>metagenomes</taxon>
        <taxon>ecological metagenomes</taxon>
    </lineage>
</organism>
<sequence length="95" mass="10448">MKSTVLWFLLNLLAIIVVTAIGPAEKSLGTNVRVVYLHGAWVWAALICILAAALAGIVGLISRRQVAHYWSLALGRTGLIFWITYLPLSLWAMQT</sequence>
<proteinExistence type="predicted"/>
<name>X1DM80_9ZZZZ</name>